<dbReference type="Gene3D" id="1.10.510.10">
    <property type="entry name" value="Transferase(Phosphotransferase) domain 1"/>
    <property type="match status" value="1"/>
</dbReference>
<dbReference type="InterPro" id="IPR011009">
    <property type="entry name" value="Kinase-like_dom_sf"/>
</dbReference>
<dbReference type="PANTHER" id="PTHR24353">
    <property type="entry name" value="CYCLIC NUCLEOTIDE-DEPENDENT PROTEIN KINASE"/>
    <property type="match status" value="1"/>
</dbReference>
<evidence type="ECO:0000256" key="5">
    <source>
        <dbReference type="ARBA" id="ARBA00022840"/>
    </source>
</evidence>
<dbReference type="InterPro" id="IPR000719">
    <property type="entry name" value="Prot_kinase_dom"/>
</dbReference>
<feature type="binding site" evidence="6">
    <location>
        <position position="52"/>
    </location>
    <ligand>
        <name>ATP</name>
        <dbReference type="ChEBI" id="CHEBI:30616"/>
    </ligand>
</feature>
<dbReference type="InterPro" id="IPR017441">
    <property type="entry name" value="Protein_kinase_ATP_BS"/>
</dbReference>
<evidence type="ECO:0000256" key="6">
    <source>
        <dbReference type="PROSITE-ProRule" id="PRU10141"/>
    </source>
</evidence>
<keyword evidence="1 7" id="KW-0723">Serine/threonine-protein kinase</keyword>
<evidence type="ECO:0000256" key="4">
    <source>
        <dbReference type="ARBA" id="ARBA00022777"/>
    </source>
</evidence>
<keyword evidence="5 6" id="KW-0067">ATP-binding</keyword>
<proteinExistence type="inferred from homology"/>
<evidence type="ECO:0000256" key="7">
    <source>
        <dbReference type="RuleBase" id="RU000304"/>
    </source>
</evidence>
<evidence type="ECO:0000313" key="10">
    <source>
        <dbReference type="Proteomes" id="UP000823046"/>
    </source>
</evidence>
<comment type="caution">
    <text evidence="9">The sequence shown here is derived from an EMBL/GenBank/DDBJ whole genome shotgun (WGS) entry which is preliminary data.</text>
</comment>
<keyword evidence="4 9" id="KW-0418">Kinase</keyword>
<dbReference type="SMART" id="SM00220">
    <property type="entry name" value="S_TKc"/>
    <property type="match status" value="1"/>
</dbReference>
<dbReference type="EMBL" id="JADAQX010002052">
    <property type="protein sequence ID" value="KAF8817687.1"/>
    <property type="molecule type" value="Genomic_DNA"/>
</dbReference>
<keyword evidence="3 6" id="KW-0547">Nucleotide-binding</keyword>
<dbReference type="Gene3D" id="3.30.200.20">
    <property type="entry name" value="Phosphorylase Kinase, domain 1"/>
    <property type="match status" value="1"/>
</dbReference>
<gene>
    <name evidence="9" type="ORF">IE077_000096</name>
</gene>
<accession>A0ABQ7J3K9</accession>
<name>A0ABQ7J3K9_9APIC</name>
<protein>
    <submittedName>
        <fullName evidence="9">AGC kinase</fullName>
    </submittedName>
</protein>
<dbReference type="PROSITE" id="PS00108">
    <property type="entry name" value="PROTEIN_KINASE_ST"/>
    <property type="match status" value="1"/>
</dbReference>
<dbReference type="InterPro" id="IPR008271">
    <property type="entry name" value="Ser/Thr_kinase_AS"/>
</dbReference>
<keyword evidence="2" id="KW-0808">Transferase</keyword>
<dbReference type="SUPFAM" id="SSF56112">
    <property type="entry name" value="Protein kinase-like (PK-like)"/>
    <property type="match status" value="1"/>
</dbReference>
<feature type="domain" description="Protein kinase" evidence="8">
    <location>
        <begin position="23"/>
        <end position="281"/>
    </location>
</feature>
<comment type="similarity">
    <text evidence="7">Belongs to the protein kinase superfamily.</text>
</comment>
<evidence type="ECO:0000259" key="8">
    <source>
        <dbReference type="PROSITE" id="PS50011"/>
    </source>
</evidence>
<dbReference type="GO" id="GO:0016301">
    <property type="term" value="F:kinase activity"/>
    <property type="evidence" value="ECO:0007669"/>
    <property type="project" value="UniProtKB-KW"/>
</dbReference>
<sequence>MSLDQNPKSLVLKSPSTLQLDEYELLKALGEGSFGRVYIARHKTNGQYWAFKQLKKYEIIKSKQVDHLKNEVYILNSVQHPFIVKMAGMTQDNRFLYIGMEFVVGGELFTYLRRVVRFPKLQTALYIAQVTLMFEHLHSQNVIYRDLKPENLLIDGEGYLKLTDFGFAKIVENRTYTLCGTPEYIAPEIILNKGHGKGVDWWTVGVLIFEMLAGIDPFNDADPMMIYQNIIRGNLKFPRTFDKDGRSLVKHLLVSDLSKRYGNLKNGKINSFARHQKPPFLGPGGLELSREQKTQNAICSCS</sequence>
<evidence type="ECO:0000256" key="2">
    <source>
        <dbReference type="ARBA" id="ARBA00022679"/>
    </source>
</evidence>
<dbReference type="PROSITE" id="PS00107">
    <property type="entry name" value="PROTEIN_KINASE_ATP"/>
    <property type="match status" value="1"/>
</dbReference>
<dbReference type="Proteomes" id="UP000823046">
    <property type="component" value="Unassembled WGS sequence"/>
</dbReference>
<organism evidence="9 10">
    <name type="scientific">Cardiosporidium cionae</name>
    <dbReference type="NCBI Taxonomy" id="476202"/>
    <lineage>
        <taxon>Eukaryota</taxon>
        <taxon>Sar</taxon>
        <taxon>Alveolata</taxon>
        <taxon>Apicomplexa</taxon>
        <taxon>Aconoidasida</taxon>
        <taxon>Nephromycida</taxon>
        <taxon>Cardiosporidium</taxon>
    </lineage>
</organism>
<dbReference type="PROSITE" id="PS50011">
    <property type="entry name" value="PROTEIN_KINASE_DOM"/>
    <property type="match status" value="1"/>
</dbReference>
<dbReference type="PANTHER" id="PTHR24353:SF37">
    <property type="entry name" value="CAMP-DEPENDENT PROTEIN KINASE CATALYTIC SUBUNIT PRKX"/>
    <property type="match status" value="1"/>
</dbReference>
<evidence type="ECO:0000313" key="9">
    <source>
        <dbReference type="EMBL" id="KAF8817687.1"/>
    </source>
</evidence>
<keyword evidence="10" id="KW-1185">Reference proteome</keyword>
<dbReference type="Pfam" id="PF00069">
    <property type="entry name" value="Pkinase"/>
    <property type="match status" value="1"/>
</dbReference>
<evidence type="ECO:0000256" key="3">
    <source>
        <dbReference type="ARBA" id="ARBA00022741"/>
    </source>
</evidence>
<reference evidence="9 10" key="1">
    <citation type="journal article" date="2020" name="bioRxiv">
        <title>Metabolic contributions of an alphaproteobacterial endosymbiont in the apicomplexan Cardiosporidium cionae.</title>
        <authorList>
            <person name="Hunter E.S."/>
            <person name="Paight C.J."/>
            <person name="Lane C.E."/>
        </authorList>
    </citation>
    <scope>NUCLEOTIDE SEQUENCE [LARGE SCALE GENOMIC DNA]</scope>
    <source>
        <strain evidence="9">ESH_2018</strain>
    </source>
</reference>
<evidence type="ECO:0000256" key="1">
    <source>
        <dbReference type="ARBA" id="ARBA00022527"/>
    </source>
</evidence>